<accession>A0ABV5X8S9</accession>
<keyword evidence="1" id="KW-0472">Membrane</keyword>
<dbReference type="Pfam" id="PF02517">
    <property type="entry name" value="Rce1-like"/>
    <property type="match status" value="1"/>
</dbReference>
<feature type="transmembrane region" description="Helical" evidence="1">
    <location>
        <begin position="206"/>
        <end position="225"/>
    </location>
</feature>
<evidence type="ECO:0000313" key="3">
    <source>
        <dbReference type="EMBL" id="MFB9778734.1"/>
    </source>
</evidence>
<dbReference type="EMBL" id="JBHMAS010000003">
    <property type="protein sequence ID" value="MFB9778734.1"/>
    <property type="molecule type" value="Genomic_DNA"/>
</dbReference>
<keyword evidence="1" id="KW-1133">Transmembrane helix</keyword>
<keyword evidence="3" id="KW-0378">Hydrolase</keyword>
<dbReference type="RefSeq" id="WP_378373884.1">
    <property type="nucleotide sequence ID" value="NZ_JBHMAS010000003.1"/>
</dbReference>
<name>A0ABV5X8S9_9NOCA</name>
<protein>
    <submittedName>
        <fullName evidence="3">CPBP family intramembrane glutamic endopeptidase</fullName>
        <ecNumber evidence="3">3.4.-.-</ecNumber>
    </submittedName>
</protein>
<feature type="transmembrane region" description="Helical" evidence="1">
    <location>
        <begin position="16"/>
        <end position="40"/>
    </location>
</feature>
<dbReference type="EC" id="3.4.-.-" evidence="3"/>
<gene>
    <name evidence="3" type="ORF">ACFFQ6_03525</name>
</gene>
<organism evidence="3 4">
    <name type="scientific">Rhodococcus baikonurensis</name>
    <dbReference type="NCBI Taxonomy" id="172041"/>
    <lineage>
        <taxon>Bacteria</taxon>
        <taxon>Bacillati</taxon>
        <taxon>Actinomycetota</taxon>
        <taxon>Actinomycetes</taxon>
        <taxon>Mycobacteriales</taxon>
        <taxon>Nocardiaceae</taxon>
        <taxon>Rhodococcus</taxon>
        <taxon>Rhodococcus erythropolis group</taxon>
    </lineage>
</organism>
<keyword evidence="4" id="KW-1185">Reference proteome</keyword>
<dbReference type="InterPro" id="IPR003675">
    <property type="entry name" value="Rce1/LyrA-like_dom"/>
</dbReference>
<dbReference type="GO" id="GO:0016787">
    <property type="term" value="F:hydrolase activity"/>
    <property type="evidence" value="ECO:0007669"/>
    <property type="project" value="UniProtKB-KW"/>
</dbReference>
<evidence type="ECO:0000313" key="4">
    <source>
        <dbReference type="Proteomes" id="UP001589587"/>
    </source>
</evidence>
<keyword evidence="1" id="KW-0812">Transmembrane</keyword>
<evidence type="ECO:0000259" key="2">
    <source>
        <dbReference type="Pfam" id="PF02517"/>
    </source>
</evidence>
<proteinExistence type="predicted"/>
<feature type="transmembrane region" description="Helical" evidence="1">
    <location>
        <begin position="60"/>
        <end position="81"/>
    </location>
</feature>
<evidence type="ECO:0000256" key="1">
    <source>
        <dbReference type="SAM" id="Phobius"/>
    </source>
</evidence>
<feature type="transmembrane region" description="Helical" evidence="1">
    <location>
        <begin position="231"/>
        <end position="250"/>
    </location>
</feature>
<feature type="transmembrane region" description="Helical" evidence="1">
    <location>
        <begin position="93"/>
        <end position="114"/>
    </location>
</feature>
<feature type="transmembrane region" description="Helical" evidence="1">
    <location>
        <begin position="182"/>
        <end position="199"/>
    </location>
</feature>
<sequence length="272" mass="30078">MTTSPPSSRPFAGRRLSVAAFVALVIVYLAVIQGLGFLLTRDEEISYAAPTDIDQLWRSLIVPVGASFVLAYGAVACLRWWRPVWIDDRPVQRWLIVVPIMMVISIAVVTDYPGLADQDLTFVALLLLTCLLVGLTEETMFRGIGITCFRSNGFSEKKVALWSTVIFGLAHSTNLFSEGPKAFLQVFSTIVAGYFLYIIRRRTGGLLIPAVVHGLWDFSLISGMTTPDHSYPLAIVAVLTMLALAIVLFVRRKHIEPHDTEAARGRHETSNT</sequence>
<dbReference type="Proteomes" id="UP001589587">
    <property type="component" value="Unassembled WGS sequence"/>
</dbReference>
<comment type="caution">
    <text evidence="3">The sequence shown here is derived from an EMBL/GenBank/DDBJ whole genome shotgun (WGS) entry which is preliminary data.</text>
</comment>
<feature type="domain" description="CAAX prenyl protease 2/Lysostaphin resistance protein A-like" evidence="2">
    <location>
        <begin position="121"/>
        <end position="218"/>
    </location>
</feature>
<reference evidence="3 4" key="1">
    <citation type="submission" date="2024-09" db="EMBL/GenBank/DDBJ databases">
        <authorList>
            <person name="Sun Q."/>
            <person name="Mori K."/>
        </authorList>
    </citation>
    <scope>NUCLEOTIDE SEQUENCE [LARGE SCALE GENOMIC DNA]</scope>
    <source>
        <strain evidence="3 4">JCM 11411</strain>
    </source>
</reference>